<evidence type="ECO:0000313" key="4">
    <source>
        <dbReference type="EMBL" id="ELQ73809.1"/>
    </source>
</evidence>
<evidence type="ECO:0000313" key="5">
    <source>
        <dbReference type="Proteomes" id="UP000011185"/>
    </source>
</evidence>
<proteinExistence type="predicted"/>
<feature type="compositionally biased region" description="Basic and acidic residues" evidence="2">
    <location>
        <begin position="394"/>
        <end position="405"/>
    </location>
</feature>
<dbReference type="InParanoid" id="L7JQV1"/>
<feature type="domain" description="Exocyst complex component EXOC2/Sec5 N-terminal" evidence="3">
    <location>
        <begin position="9"/>
        <end position="200"/>
    </location>
</feature>
<dbReference type="OrthoDB" id="26242at2759"/>
<accession>L7JQV1</accession>
<dbReference type="HOGENOM" id="CLU_529991_0_0_1"/>
<feature type="region of interest" description="Disordered" evidence="2">
    <location>
        <begin position="385"/>
        <end position="408"/>
    </location>
</feature>
<evidence type="ECO:0000256" key="2">
    <source>
        <dbReference type="SAM" id="MobiDB-lite"/>
    </source>
</evidence>
<sequence length="567" mass="66172">MSDSVSSETESSDHKTHNDVFLQEAFDPLVFINSTMNEKTLGSLNDTLVSIKESINRNKIKNQELVRRHFSKFVHCRESIEEIRRNDAFSYVKNVFEQIEHNLTTLRNRIREISSSYGISAHSSDENVKRAQIAQHYNKLINLEQRLRYDLKYLDYEGFVKHYNSALKLKNDSKFLMEKLKAADAVKNRFLDILMAQIEKNGCADDTLFYFKLYFKIERDEHNKMENTLLTLVKKYLNDKKGLVEIESVLIYILKNLSIVKTFLIEQHILDSTVAWINTCVEREFSVVAYRMAISRLRIFYGLISNIVNKGNLGAFRESVDEIKNAMTVRIFSEMGMLFRQDVDNGGNTLDGLLVSLDEFVKLNDIKENLYVVLENMLRAKQRSVSNDKSNAMDNDRSSAMDNDKSSAAVHGTSNIRVDYPYKSKQACDNDRSTKAEIDYRYFLQYSSKIINARTKLCQINRLLNNTMNFKRVDKIIKKCETETIREFVKNIPNKSTEHVLMTLMKLKEMYFLSKETLEFLDPEILKCKILVFFLCDILEVDEPELSMQERNKMNEIYAQFSSLRHV</sequence>
<name>L7JQV1_TRAHO</name>
<protein>
    <submittedName>
        <fullName evidence="4">Sec5 subunit of exocyst complex</fullName>
    </submittedName>
</protein>
<dbReference type="Proteomes" id="UP000011185">
    <property type="component" value="Unassembled WGS sequence"/>
</dbReference>
<organism evidence="4 5">
    <name type="scientific">Trachipleistophora hominis</name>
    <name type="common">Microsporidian parasite</name>
    <dbReference type="NCBI Taxonomy" id="72359"/>
    <lineage>
        <taxon>Eukaryota</taxon>
        <taxon>Fungi</taxon>
        <taxon>Fungi incertae sedis</taxon>
        <taxon>Microsporidia</taxon>
        <taxon>Pleistophoridae</taxon>
        <taxon>Trachipleistophora</taxon>
    </lineage>
</organism>
<dbReference type="AlphaFoldDB" id="L7JQV1"/>
<keyword evidence="5" id="KW-1185">Reference proteome</keyword>
<dbReference type="VEuPathDB" id="MicrosporidiaDB:THOM_3288"/>
<evidence type="ECO:0000256" key="1">
    <source>
        <dbReference type="ARBA" id="ARBA00022448"/>
    </source>
</evidence>
<dbReference type="Pfam" id="PF15469">
    <property type="entry name" value="Sec5"/>
    <property type="match status" value="1"/>
</dbReference>
<evidence type="ECO:0000259" key="3">
    <source>
        <dbReference type="Pfam" id="PF15469"/>
    </source>
</evidence>
<reference evidence="4 5" key="1">
    <citation type="journal article" date="2012" name="PLoS Pathog.">
        <title>The genome of the obligate intracellular parasite Trachipleistophora hominis: new insights into microsporidian genome dynamics and reductive evolution.</title>
        <authorList>
            <person name="Heinz E."/>
            <person name="Williams T.A."/>
            <person name="Nakjang S."/>
            <person name="Noel C.J."/>
            <person name="Swan D.C."/>
            <person name="Goldberg A.V."/>
            <person name="Harris S.R."/>
            <person name="Weinmaier T."/>
            <person name="Markert S."/>
            <person name="Becher D."/>
            <person name="Bernhardt J."/>
            <person name="Dagan T."/>
            <person name="Hacker C."/>
            <person name="Lucocq J.M."/>
            <person name="Schweder T."/>
            <person name="Rattei T."/>
            <person name="Hall N."/>
            <person name="Hirt R.P."/>
            <person name="Embley T.M."/>
        </authorList>
    </citation>
    <scope>NUCLEOTIDE SEQUENCE [LARGE SCALE GENOMIC DNA]</scope>
</reference>
<dbReference type="InterPro" id="IPR039481">
    <property type="entry name" value="EXOC2/Sec5_N_dom"/>
</dbReference>
<gene>
    <name evidence="4" type="ORF">THOM_3288</name>
</gene>
<dbReference type="OMA" id="WINTCVE"/>
<keyword evidence="1" id="KW-0813">Transport</keyword>
<dbReference type="EMBL" id="JH994105">
    <property type="protein sequence ID" value="ELQ73809.1"/>
    <property type="molecule type" value="Genomic_DNA"/>
</dbReference>